<dbReference type="Proteomes" id="UP000734854">
    <property type="component" value="Unassembled WGS sequence"/>
</dbReference>
<proteinExistence type="predicted"/>
<accession>A0A8J5KMN5</accession>
<evidence type="ECO:0000313" key="2">
    <source>
        <dbReference type="Proteomes" id="UP000734854"/>
    </source>
</evidence>
<protein>
    <submittedName>
        <fullName evidence="1">Uncharacterized protein</fullName>
    </submittedName>
</protein>
<organism evidence="1 2">
    <name type="scientific">Zingiber officinale</name>
    <name type="common">Ginger</name>
    <name type="synonym">Amomum zingiber</name>
    <dbReference type="NCBI Taxonomy" id="94328"/>
    <lineage>
        <taxon>Eukaryota</taxon>
        <taxon>Viridiplantae</taxon>
        <taxon>Streptophyta</taxon>
        <taxon>Embryophyta</taxon>
        <taxon>Tracheophyta</taxon>
        <taxon>Spermatophyta</taxon>
        <taxon>Magnoliopsida</taxon>
        <taxon>Liliopsida</taxon>
        <taxon>Zingiberales</taxon>
        <taxon>Zingiberaceae</taxon>
        <taxon>Zingiber</taxon>
    </lineage>
</organism>
<dbReference type="AlphaFoldDB" id="A0A8J5KMN5"/>
<sequence>MGVQVEATLKKVRMSPAAKTQCAHLGAGTKQADHGETVGLDVGGILAVRHYHHLLEKGEHLIGLPIDGVAIQDGVPGHKASLWHFVEHLVRDLEHPTHRVKMHERVPDKEGGVVAVLDGAAVDPLSVAEGEELGAGLEEERVGVAGGRYGGGEHEAVDVEGGEGAGTLGVAADHGVVGEDAGDRNASEDGAGVWHGVIVVAGEGDDGEEEVLGEARVAEGDAAADAEGVDGLDARQGIACAQEGDAAAERGWV</sequence>
<evidence type="ECO:0000313" key="1">
    <source>
        <dbReference type="EMBL" id="KAG6493426.1"/>
    </source>
</evidence>
<comment type="caution">
    <text evidence="1">The sequence shown here is derived from an EMBL/GenBank/DDBJ whole genome shotgun (WGS) entry which is preliminary data.</text>
</comment>
<reference evidence="1 2" key="1">
    <citation type="submission" date="2020-08" db="EMBL/GenBank/DDBJ databases">
        <title>Plant Genome Project.</title>
        <authorList>
            <person name="Zhang R.-G."/>
        </authorList>
    </citation>
    <scope>NUCLEOTIDE SEQUENCE [LARGE SCALE GENOMIC DNA]</scope>
    <source>
        <tissue evidence="1">Rhizome</tissue>
    </source>
</reference>
<keyword evidence="2" id="KW-1185">Reference proteome</keyword>
<name>A0A8J5KMN5_ZINOF</name>
<gene>
    <name evidence="1" type="ORF">ZIOFF_048409</name>
</gene>
<dbReference type="EMBL" id="JACMSC010000013">
    <property type="protein sequence ID" value="KAG6493426.1"/>
    <property type="molecule type" value="Genomic_DNA"/>
</dbReference>